<accession>A0A5J6VLX9</accession>
<reference evidence="1" key="1">
    <citation type="journal article" date="2019" name="Philos. Trans. R. Soc. Lond., B, Biol. Sci.">
        <title>Targeted metagenomic recovery of four divergent viruses reveals shared and distinctive characteristics of giant viruses of marine eukaryotes.</title>
        <authorList>
            <person name="Needham D.M."/>
            <person name="Poirier C."/>
            <person name="Hehenberger E."/>
            <person name="Jimenez V."/>
            <person name="Swalwell J.E."/>
            <person name="Santoro A.E."/>
            <person name="Worden A.Z."/>
        </authorList>
    </citation>
    <scope>NUCLEOTIDE SEQUENCE</scope>
    <source>
        <strain evidence="1">OPacV-421</strain>
    </source>
</reference>
<organism evidence="1">
    <name type="scientific">Megaviridae environmental sample</name>
    <dbReference type="NCBI Taxonomy" id="1737588"/>
    <lineage>
        <taxon>Viruses</taxon>
        <taxon>Varidnaviria</taxon>
        <taxon>Bamfordvirae</taxon>
        <taxon>Nucleocytoviricota</taxon>
        <taxon>Megaviricetes</taxon>
        <taxon>Imitervirales</taxon>
        <taxon>Mimiviridae</taxon>
        <taxon>environmental samples</taxon>
    </lineage>
</organism>
<name>A0A5J6VLX9_9VIRU</name>
<evidence type="ECO:0000313" key="1">
    <source>
        <dbReference type="EMBL" id="QFG75003.1"/>
    </source>
</evidence>
<protein>
    <submittedName>
        <fullName evidence="1">Uncharacterized protein</fullName>
    </submittedName>
</protein>
<sequence length="485" mass="58003">MLNKTRKLYSPTINRYFKKLSIKKKDYLQECGLSDDLHHLTTPTIMVHGKCEKVTTKKAKQRLKRNLYSKKLIRAEHVITPKQTTANCWFNTFFVNFFISDRGRQFTKYLRYCMIEGRRMSKTPFSKNEAKILAYLNIAIDASLTGNKVMYHFDTNKLILFFHKILQKKQNYEFPNIHEAGNPSECYEDIVNNIEGNKYSPYFTTIEYNQLHHSNVVYWNTNSRAKPYTLYDLDSTVLPKYWIRRVHPEKVFRYSTDDLVEWVEDVFRYKLHKKDIQSFQTQITNHSIKGIDIKNMITMSTRHRDIDKKYSKLMYHELTNPKNTYYFKDYKEIFYHVKSHKIEPNIDNVFLPEPGRWSSSFSGNNVPTLLIYNLLNGKEFGEDKTLEKNETNSMKPETIILITKDKKKIRYKLDSVVIRDTRNQHVCSVLTYNNRLYKFDGASFSQLQPFNWKPYLNKDKEWGFKGVDLRWNFMNGSQELFYYRV</sequence>
<dbReference type="EMBL" id="MN448296">
    <property type="protein sequence ID" value="QFG75003.1"/>
    <property type="molecule type" value="Genomic_DNA"/>
</dbReference>
<proteinExistence type="predicted"/>